<dbReference type="VEuPathDB" id="FungiDB:AeMF1_007663"/>
<keyword evidence="1" id="KW-0175">Coiled coil</keyword>
<reference evidence="2 3" key="1">
    <citation type="submission" date="2019-07" db="EMBL/GenBank/DDBJ databases">
        <title>Genomics analysis of Aphanomyces spp. identifies a new class of oomycete effector associated with host adaptation.</title>
        <authorList>
            <person name="Gaulin E."/>
        </authorList>
    </citation>
    <scope>NUCLEOTIDE SEQUENCE [LARGE SCALE GENOMIC DNA]</scope>
    <source>
        <strain evidence="2 3">ATCC 201684</strain>
    </source>
</reference>
<dbReference type="AlphaFoldDB" id="A0A6G0WHM5"/>
<dbReference type="Proteomes" id="UP000481153">
    <property type="component" value="Unassembled WGS sequence"/>
</dbReference>
<protein>
    <submittedName>
        <fullName evidence="2">Uncharacterized protein</fullName>
    </submittedName>
</protein>
<feature type="coiled-coil region" evidence="1">
    <location>
        <begin position="7"/>
        <end position="34"/>
    </location>
</feature>
<sequence>MVKLVTAQREYEQRVNAEEIKQQAQIEAARKQAAGFLAAAEAEEKSAEALAVKRAYDYASKKNTVEESLVGHAKMVISGENVEQLIRQLIQDTA</sequence>
<evidence type="ECO:0000313" key="2">
    <source>
        <dbReference type="EMBL" id="KAF0726673.1"/>
    </source>
</evidence>
<dbReference type="EMBL" id="VJMJ01000210">
    <property type="protein sequence ID" value="KAF0726673.1"/>
    <property type="molecule type" value="Genomic_DNA"/>
</dbReference>
<keyword evidence="3" id="KW-1185">Reference proteome</keyword>
<accession>A0A6G0WHM5</accession>
<evidence type="ECO:0000256" key="1">
    <source>
        <dbReference type="SAM" id="Coils"/>
    </source>
</evidence>
<gene>
    <name evidence="2" type="ORF">Ae201684_015073</name>
</gene>
<name>A0A6G0WHM5_9STRA</name>
<proteinExistence type="predicted"/>
<organism evidence="2 3">
    <name type="scientific">Aphanomyces euteiches</name>
    <dbReference type="NCBI Taxonomy" id="100861"/>
    <lineage>
        <taxon>Eukaryota</taxon>
        <taxon>Sar</taxon>
        <taxon>Stramenopiles</taxon>
        <taxon>Oomycota</taxon>
        <taxon>Saprolegniomycetes</taxon>
        <taxon>Saprolegniales</taxon>
        <taxon>Verrucalvaceae</taxon>
        <taxon>Aphanomyces</taxon>
    </lineage>
</organism>
<comment type="caution">
    <text evidence="2">The sequence shown here is derived from an EMBL/GenBank/DDBJ whole genome shotgun (WGS) entry which is preliminary data.</text>
</comment>
<evidence type="ECO:0000313" key="3">
    <source>
        <dbReference type="Proteomes" id="UP000481153"/>
    </source>
</evidence>